<dbReference type="eggNOG" id="COG2230">
    <property type="taxonomic scope" value="Bacteria"/>
</dbReference>
<dbReference type="CDD" id="cd02440">
    <property type="entry name" value="AdoMet_MTases"/>
    <property type="match status" value="1"/>
</dbReference>
<dbReference type="EMBL" id="CP006842">
    <property type="protein sequence ID" value="AHW65283.1"/>
    <property type="molecule type" value="Genomic_DNA"/>
</dbReference>
<proteinExistence type="predicted"/>
<dbReference type="GO" id="GO:0032259">
    <property type="term" value="P:methylation"/>
    <property type="evidence" value="ECO:0007669"/>
    <property type="project" value="UniProtKB-KW"/>
</dbReference>
<dbReference type="Gene3D" id="2.20.25.110">
    <property type="entry name" value="S-adenosyl-L-methionine-dependent methyltransferases"/>
    <property type="match status" value="1"/>
</dbReference>
<dbReference type="PANTHER" id="PTHR43861">
    <property type="entry name" value="TRANS-ACONITATE 2-METHYLTRANSFERASE-RELATED"/>
    <property type="match status" value="1"/>
</dbReference>
<evidence type="ECO:0000256" key="1">
    <source>
        <dbReference type="ARBA" id="ARBA00022679"/>
    </source>
</evidence>
<dbReference type="Pfam" id="PF13649">
    <property type="entry name" value="Methyltransf_25"/>
    <property type="match status" value="1"/>
</dbReference>
<evidence type="ECO:0000313" key="4">
    <source>
        <dbReference type="Proteomes" id="UP000023703"/>
    </source>
</evidence>
<dbReference type="GO" id="GO:0008168">
    <property type="term" value="F:methyltransferase activity"/>
    <property type="evidence" value="ECO:0007669"/>
    <property type="project" value="UniProtKB-KW"/>
</dbReference>
<dbReference type="KEGG" id="cgy:CGLY_14215"/>
<organism evidence="3 4">
    <name type="scientific">Corynebacterium glyciniphilum AJ 3170</name>
    <dbReference type="NCBI Taxonomy" id="1404245"/>
    <lineage>
        <taxon>Bacteria</taxon>
        <taxon>Bacillati</taxon>
        <taxon>Actinomycetota</taxon>
        <taxon>Actinomycetes</taxon>
        <taxon>Mycobacteriales</taxon>
        <taxon>Corynebacteriaceae</taxon>
        <taxon>Corynebacterium</taxon>
    </lineage>
</organism>
<keyword evidence="4" id="KW-1185">Reference proteome</keyword>
<evidence type="ECO:0000259" key="2">
    <source>
        <dbReference type="Pfam" id="PF13649"/>
    </source>
</evidence>
<dbReference type="Gene3D" id="3.40.50.150">
    <property type="entry name" value="Vaccinia Virus protein VP39"/>
    <property type="match status" value="1"/>
</dbReference>
<dbReference type="STRING" id="1404245.CGLY_14215"/>
<protein>
    <submittedName>
        <fullName evidence="3">Type 12 methyltransferase</fullName>
    </submittedName>
</protein>
<keyword evidence="3" id="KW-0489">Methyltransferase</keyword>
<evidence type="ECO:0000313" key="3">
    <source>
        <dbReference type="EMBL" id="AHW65283.1"/>
    </source>
</evidence>
<sequence>MLVQHLDPEAPMASRAHATIDQSVAWLIPTLNITEGSRVLDLGCGPGLYAERLACRGINVLGIDVSHRALAHAHRTAERENLPVTLRQGDYLRAELGTDHDSAILIYEVYCALSPEQRALLLDRVYAALRPGGKFLFDVASSARFDHVTEQHHTRANLMDGFWSAEPYTGTHDTWTYPEMRLVLDHHTIHTRTQDREFWNWMHCLTPTQVTTELSTAGFSTPELYGDVTGRDYLPTLPGFAAVTECS</sequence>
<name>X5DQ15_9CORY</name>
<keyword evidence="1 3" id="KW-0808">Transferase</keyword>
<dbReference type="InterPro" id="IPR029063">
    <property type="entry name" value="SAM-dependent_MTases_sf"/>
</dbReference>
<dbReference type="HOGENOM" id="CLU_069129_3_0_11"/>
<reference evidence="3 4" key="1">
    <citation type="journal article" date="2015" name="Int. J. Syst. Evol. Microbiol.">
        <title>Revisiting Corynebacterium glyciniphilum (ex Kubota et al., 1972) sp. nov., nom. rev., isolated from putrefied banana.</title>
        <authorList>
            <person name="Al-Dilaimi A."/>
            <person name="Bednarz H."/>
            <person name="Lomker A."/>
            <person name="Niehaus K."/>
            <person name="Kalinowski J."/>
            <person name="Ruckert C."/>
        </authorList>
    </citation>
    <scope>NUCLEOTIDE SEQUENCE [LARGE SCALE GENOMIC DNA]</scope>
    <source>
        <strain evidence="3">AJ 3170</strain>
    </source>
</reference>
<dbReference type="AlphaFoldDB" id="X5DQ15"/>
<dbReference type="InterPro" id="IPR041698">
    <property type="entry name" value="Methyltransf_25"/>
</dbReference>
<dbReference type="SUPFAM" id="SSF53335">
    <property type="entry name" value="S-adenosyl-L-methionine-dependent methyltransferases"/>
    <property type="match status" value="1"/>
</dbReference>
<dbReference type="OrthoDB" id="5566900at2"/>
<accession>X5DQ15</accession>
<dbReference type="Proteomes" id="UP000023703">
    <property type="component" value="Chromosome"/>
</dbReference>
<gene>
    <name evidence="3" type="ORF">CGLY_14215</name>
</gene>
<feature type="domain" description="Methyltransferase" evidence="2">
    <location>
        <begin position="39"/>
        <end position="133"/>
    </location>
</feature>